<accession>A0A813E4Q7</accession>
<proteinExistence type="predicted"/>
<feature type="compositionally biased region" description="Basic and acidic residues" evidence="1">
    <location>
        <begin position="99"/>
        <end position="110"/>
    </location>
</feature>
<evidence type="ECO:0000256" key="1">
    <source>
        <dbReference type="SAM" id="MobiDB-lite"/>
    </source>
</evidence>
<feature type="non-terminal residue" evidence="2">
    <location>
        <position position="1"/>
    </location>
</feature>
<dbReference type="EMBL" id="CAJNNV010005748">
    <property type="protein sequence ID" value="CAE8592565.1"/>
    <property type="molecule type" value="Genomic_DNA"/>
</dbReference>
<comment type="caution">
    <text evidence="2">The sequence shown here is derived from an EMBL/GenBank/DDBJ whole genome shotgun (WGS) entry which is preliminary data.</text>
</comment>
<protein>
    <submittedName>
        <fullName evidence="2">Uncharacterized protein</fullName>
    </submittedName>
</protein>
<keyword evidence="3" id="KW-1185">Reference proteome</keyword>
<feature type="region of interest" description="Disordered" evidence="1">
    <location>
        <begin position="66"/>
        <end position="110"/>
    </location>
</feature>
<organism evidence="2 3">
    <name type="scientific">Polarella glacialis</name>
    <name type="common">Dinoflagellate</name>
    <dbReference type="NCBI Taxonomy" id="89957"/>
    <lineage>
        <taxon>Eukaryota</taxon>
        <taxon>Sar</taxon>
        <taxon>Alveolata</taxon>
        <taxon>Dinophyceae</taxon>
        <taxon>Suessiales</taxon>
        <taxon>Suessiaceae</taxon>
        <taxon>Polarella</taxon>
    </lineage>
</organism>
<sequence>ASNVNKLVSPDCLLFEGLSPSVALSGYSEPYMSTLAPQDIISQFPGFRMPMLGSFDWRTVATPEVVIAPSEEQPNIKEPNEESSENTVDEDAAPSEEQPGVKKQPEEMSKEELLEYIKGFEASQ</sequence>
<dbReference type="AlphaFoldDB" id="A0A813E4Q7"/>
<name>A0A813E4Q7_POLGL</name>
<evidence type="ECO:0000313" key="3">
    <source>
        <dbReference type="Proteomes" id="UP000654075"/>
    </source>
</evidence>
<gene>
    <name evidence="2" type="ORF">PGLA1383_LOCUS11212</name>
</gene>
<feature type="non-terminal residue" evidence="2">
    <location>
        <position position="124"/>
    </location>
</feature>
<evidence type="ECO:0000313" key="2">
    <source>
        <dbReference type="EMBL" id="CAE8592565.1"/>
    </source>
</evidence>
<reference evidence="2" key="1">
    <citation type="submission" date="2021-02" db="EMBL/GenBank/DDBJ databases">
        <authorList>
            <person name="Dougan E. K."/>
            <person name="Rhodes N."/>
            <person name="Thang M."/>
            <person name="Chan C."/>
        </authorList>
    </citation>
    <scope>NUCLEOTIDE SEQUENCE</scope>
</reference>
<dbReference type="Proteomes" id="UP000654075">
    <property type="component" value="Unassembled WGS sequence"/>
</dbReference>
<feature type="compositionally biased region" description="Acidic residues" evidence="1">
    <location>
        <begin position="81"/>
        <end position="94"/>
    </location>
</feature>